<keyword evidence="3" id="KW-1185">Reference proteome</keyword>
<feature type="signal peptide" evidence="1">
    <location>
        <begin position="1"/>
        <end position="34"/>
    </location>
</feature>
<proteinExistence type="predicted"/>
<dbReference type="AlphaFoldDB" id="A0A2S1QXF4"/>
<reference evidence="2 3" key="1">
    <citation type="submission" date="2018-04" db="EMBL/GenBank/DDBJ databases">
        <title>Genome sequencing of Flavobacterium sp. HYN0059.</title>
        <authorList>
            <person name="Yi H."/>
            <person name="Baek C."/>
        </authorList>
    </citation>
    <scope>NUCLEOTIDE SEQUENCE [LARGE SCALE GENOMIC DNA]</scope>
    <source>
        <strain evidence="2 3">HYN0059</strain>
    </source>
</reference>
<gene>
    <name evidence="2" type="ORF">HYN59_07960</name>
</gene>
<accession>A0A2S1QXF4</accession>
<dbReference type="Proteomes" id="UP000244929">
    <property type="component" value="Chromosome"/>
</dbReference>
<dbReference type="OrthoDB" id="1377072at2"/>
<evidence type="ECO:0000313" key="2">
    <source>
        <dbReference type="EMBL" id="AWH85065.1"/>
    </source>
</evidence>
<evidence type="ECO:0000256" key="1">
    <source>
        <dbReference type="SAM" id="SignalP"/>
    </source>
</evidence>
<feature type="chain" id="PRO_5015751279" evidence="1">
    <location>
        <begin position="35"/>
        <end position="126"/>
    </location>
</feature>
<evidence type="ECO:0000313" key="3">
    <source>
        <dbReference type="Proteomes" id="UP000244929"/>
    </source>
</evidence>
<name>A0A2S1QXF4_9FLAO</name>
<sequence>MQAIRKMVNSNKGFMTFWLVLFFLTAGQAKTFCAAAPSFHKKETTRTESVKQLSVTEGSSSANFLEQIKDSDIDDMPFAFFGDLSFNTLISQHTSYFPATTAVSCSNGYKVPLYELYCNWKFDFLK</sequence>
<keyword evidence="1" id="KW-0732">Signal</keyword>
<organism evidence="2 3">
    <name type="scientific">Flavobacterium album</name>
    <dbReference type="NCBI Taxonomy" id="2175091"/>
    <lineage>
        <taxon>Bacteria</taxon>
        <taxon>Pseudomonadati</taxon>
        <taxon>Bacteroidota</taxon>
        <taxon>Flavobacteriia</taxon>
        <taxon>Flavobacteriales</taxon>
        <taxon>Flavobacteriaceae</taxon>
        <taxon>Flavobacterium</taxon>
    </lineage>
</organism>
<dbReference type="RefSeq" id="WP_108777770.1">
    <property type="nucleotide sequence ID" value="NZ_CP029186.1"/>
</dbReference>
<dbReference type="KEGG" id="falb:HYN59_07960"/>
<dbReference type="EMBL" id="CP029186">
    <property type="protein sequence ID" value="AWH85065.1"/>
    <property type="molecule type" value="Genomic_DNA"/>
</dbReference>
<protein>
    <submittedName>
        <fullName evidence="2">Uncharacterized protein</fullName>
    </submittedName>
</protein>